<evidence type="ECO:0000313" key="5">
    <source>
        <dbReference type="Proteomes" id="UP000700596"/>
    </source>
</evidence>
<keyword evidence="2" id="KW-0808">Transferase</keyword>
<name>A0A9P9ITY9_9PLEO</name>
<dbReference type="Pfam" id="PF06722">
    <property type="entry name" value="EryCIII-like_C"/>
    <property type="match status" value="1"/>
</dbReference>
<dbReference type="Proteomes" id="UP000700596">
    <property type="component" value="Unassembled WGS sequence"/>
</dbReference>
<keyword evidence="5" id="KW-1185">Reference proteome</keyword>
<comment type="caution">
    <text evidence="4">The sequence shown here is derived from an EMBL/GenBank/DDBJ whole genome shotgun (WGS) entry which is preliminary data.</text>
</comment>
<dbReference type="SUPFAM" id="SSF53756">
    <property type="entry name" value="UDP-Glycosyltransferase/glycogen phosphorylase"/>
    <property type="match status" value="1"/>
</dbReference>
<organism evidence="4 5">
    <name type="scientific">Dendryphion nanum</name>
    <dbReference type="NCBI Taxonomy" id="256645"/>
    <lineage>
        <taxon>Eukaryota</taxon>
        <taxon>Fungi</taxon>
        <taxon>Dikarya</taxon>
        <taxon>Ascomycota</taxon>
        <taxon>Pezizomycotina</taxon>
        <taxon>Dothideomycetes</taxon>
        <taxon>Pleosporomycetidae</taxon>
        <taxon>Pleosporales</taxon>
        <taxon>Torulaceae</taxon>
        <taxon>Dendryphion</taxon>
    </lineage>
</organism>
<evidence type="ECO:0000313" key="4">
    <source>
        <dbReference type="EMBL" id="KAH7135333.1"/>
    </source>
</evidence>
<dbReference type="OrthoDB" id="5835829at2759"/>
<dbReference type="GO" id="GO:0008194">
    <property type="term" value="F:UDP-glycosyltransferase activity"/>
    <property type="evidence" value="ECO:0007669"/>
    <property type="project" value="TreeGrafter"/>
</dbReference>
<accession>A0A9P9ITY9</accession>
<reference evidence="4" key="1">
    <citation type="journal article" date="2021" name="Nat. Commun.">
        <title>Genetic determinants of endophytism in the Arabidopsis root mycobiome.</title>
        <authorList>
            <person name="Mesny F."/>
            <person name="Miyauchi S."/>
            <person name="Thiergart T."/>
            <person name="Pickel B."/>
            <person name="Atanasova L."/>
            <person name="Karlsson M."/>
            <person name="Huettel B."/>
            <person name="Barry K.W."/>
            <person name="Haridas S."/>
            <person name="Chen C."/>
            <person name="Bauer D."/>
            <person name="Andreopoulos W."/>
            <person name="Pangilinan J."/>
            <person name="LaButti K."/>
            <person name="Riley R."/>
            <person name="Lipzen A."/>
            <person name="Clum A."/>
            <person name="Drula E."/>
            <person name="Henrissat B."/>
            <person name="Kohler A."/>
            <person name="Grigoriev I.V."/>
            <person name="Martin F.M."/>
            <person name="Hacquard S."/>
        </authorList>
    </citation>
    <scope>NUCLEOTIDE SEQUENCE</scope>
    <source>
        <strain evidence="4">MPI-CAGE-CH-0243</strain>
    </source>
</reference>
<evidence type="ECO:0000256" key="1">
    <source>
        <dbReference type="ARBA" id="ARBA00022676"/>
    </source>
</evidence>
<evidence type="ECO:0000259" key="3">
    <source>
        <dbReference type="Pfam" id="PF06722"/>
    </source>
</evidence>
<feature type="domain" description="Erythromycin biosynthesis protein CIII-like C-terminal" evidence="3">
    <location>
        <begin position="378"/>
        <end position="483"/>
    </location>
</feature>
<keyword evidence="1" id="KW-0328">Glycosyltransferase</keyword>
<dbReference type="PANTHER" id="PTHR48043:SF145">
    <property type="entry name" value="FI06409P-RELATED"/>
    <property type="match status" value="1"/>
</dbReference>
<sequence>MSTVWRLVSWAIVPLIALLSLPFLAPDTYQTLLYAAQKYSYGTLFERFLPSSFSLPPRSETPLFFTSITHWSHFEKIAAIAVELATLGYPITFLTGRDYEGHVKNLHPNIKFSPFPGPSGLMAPEDIKTWLSMPPGPEQETFAVNAVMIQSTPNQHEALQAEFSKLRAKYEDSKPIILLSDQTALGALPVRRGARGIRPDTSIGISMAPLCLQSNDTQPFRSGKLPLVGPDARAKHWAAHLESQKEPHNKDTAEALERLLQKMGATDYKVPGYYQILNIAFDMLLTLGIPEFEFPRSDVTTKIRYYGAFDKVGRPDGDSLPSWWDDIAKAKKEGKKIIVVSQGTVAPVLSEIVLPTLAVLKDRDDVLVIASTVTVEPEDVSGLVVPENARVAKFIPYDILLPLADVLVSNGGYGAVQHALRLGIPMVVSGIGQDKATTNSIVQWSGVGLNLEVREPGAKKIGDAVGKVLADGSFKKKAMELSKHYKKYSVGKVFDKAVQDAVFDWKSKPYMPFVEKH</sequence>
<evidence type="ECO:0000256" key="2">
    <source>
        <dbReference type="ARBA" id="ARBA00022679"/>
    </source>
</evidence>
<dbReference type="PANTHER" id="PTHR48043">
    <property type="entry name" value="EG:EG0003.4 PROTEIN-RELATED"/>
    <property type="match status" value="1"/>
</dbReference>
<dbReference type="EMBL" id="JAGMWT010000002">
    <property type="protein sequence ID" value="KAH7135333.1"/>
    <property type="molecule type" value="Genomic_DNA"/>
</dbReference>
<protein>
    <recommendedName>
        <fullName evidence="3">Erythromycin biosynthesis protein CIII-like C-terminal domain-containing protein</fullName>
    </recommendedName>
</protein>
<gene>
    <name evidence="4" type="ORF">B0J11DRAFT_564695</name>
</gene>
<proteinExistence type="predicted"/>
<dbReference type="InterPro" id="IPR010610">
    <property type="entry name" value="EryCIII-like_C"/>
</dbReference>
<dbReference type="AlphaFoldDB" id="A0A9P9ITY9"/>
<dbReference type="InterPro" id="IPR050271">
    <property type="entry name" value="UDP-glycosyltransferase"/>
</dbReference>
<dbReference type="Gene3D" id="3.40.50.2000">
    <property type="entry name" value="Glycogen Phosphorylase B"/>
    <property type="match status" value="2"/>
</dbReference>